<dbReference type="RefSeq" id="WP_193902200.1">
    <property type="nucleotide sequence ID" value="NZ_CP063450.1"/>
</dbReference>
<dbReference type="EMBL" id="CP063450">
    <property type="protein sequence ID" value="QOV97149.1"/>
    <property type="molecule type" value="Genomic_DNA"/>
</dbReference>
<feature type="transmembrane region" description="Helical" evidence="2">
    <location>
        <begin position="919"/>
        <end position="939"/>
    </location>
</feature>
<evidence type="ECO:0000313" key="4">
    <source>
        <dbReference type="Proteomes" id="UP000593818"/>
    </source>
</evidence>
<feature type="transmembrane region" description="Helical" evidence="2">
    <location>
        <begin position="1859"/>
        <end position="1892"/>
    </location>
</feature>
<reference evidence="3 4" key="1">
    <citation type="submission" date="2020-10" db="EMBL/GenBank/DDBJ databases">
        <title>Whole genome sequence of oil-degrading bacteria Rhodococcus pyridinivorans strain 5Ap.</title>
        <authorList>
            <person name="Akhremchuk A.E."/>
            <person name="Valentovich L.N."/>
            <person name="Charniauskaya M.I."/>
            <person name="Bukliarevich H.A."/>
            <person name="Titok M.A."/>
        </authorList>
    </citation>
    <scope>NUCLEOTIDE SEQUENCE [LARGE SCALE GENOMIC DNA]</scope>
    <source>
        <strain evidence="3 4">5Ap</strain>
    </source>
</reference>
<feature type="transmembrane region" description="Helical" evidence="2">
    <location>
        <begin position="752"/>
        <end position="771"/>
    </location>
</feature>
<dbReference type="Proteomes" id="UP000593818">
    <property type="component" value="Chromosome"/>
</dbReference>
<keyword evidence="2" id="KW-0472">Membrane</keyword>
<keyword evidence="2" id="KW-0812">Transmembrane</keyword>
<feature type="compositionally biased region" description="Low complexity" evidence="1">
    <location>
        <begin position="70"/>
        <end position="81"/>
    </location>
</feature>
<feature type="transmembrane region" description="Helical" evidence="2">
    <location>
        <begin position="1898"/>
        <end position="1931"/>
    </location>
</feature>
<keyword evidence="4" id="KW-1185">Reference proteome</keyword>
<dbReference type="Gene3D" id="3.90.1720.10">
    <property type="entry name" value="endopeptidase domain like (from Nostoc punctiforme)"/>
    <property type="match status" value="1"/>
</dbReference>
<evidence type="ECO:0008006" key="5">
    <source>
        <dbReference type="Google" id="ProtNLM"/>
    </source>
</evidence>
<gene>
    <name evidence="3" type="ORF">INP59_14310</name>
</gene>
<keyword evidence="2" id="KW-1133">Transmembrane helix</keyword>
<feature type="transmembrane region" description="Helical" evidence="2">
    <location>
        <begin position="813"/>
        <end position="840"/>
    </location>
</feature>
<organism evidence="3 4">
    <name type="scientific">Rhodococcus pyridinivorans</name>
    <dbReference type="NCBI Taxonomy" id="103816"/>
    <lineage>
        <taxon>Bacteria</taxon>
        <taxon>Bacillati</taxon>
        <taxon>Actinomycetota</taxon>
        <taxon>Actinomycetes</taxon>
        <taxon>Mycobacteriales</taxon>
        <taxon>Nocardiaceae</taxon>
        <taxon>Rhodococcus</taxon>
    </lineage>
</organism>
<feature type="region of interest" description="Disordered" evidence="1">
    <location>
        <begin position="70"/>
        <end position="93"/>
    </location>
</feature>
<protein>
    <recommendedName>
        <fullName evidence="5">Phage-related minor tail protein</fullName>
    </recommendedName>
</protein>
<evidence type="ECO:0000313" key="3">
    <source>
        <dbReference type="EMBL" id="QOV97149.1"/>
    </source>
</evidence>
<name>A0A7M2XHL7_9NOCA</name>
<evidence type="ECO:0000256" key="1">
    <source>
        <dbReference type="SAM" id="MobiDB-lite"/>
    </source>
</evidence>
<evidence type="ECO:0000256" key="2">
    <source>
        <dbReference type="SAM" id="Phobius"/>
    </source>
</evidence>
<feature type="transmembrane region" description="Helical" evidence="2">
    <location>
        <begin position="686"/>
        <end position="708"/>
    </location>
</feature>
<feature type="transmembrane region" description="Helical" evidence="2">
    <location>
        <begin position="847"/>
        <end position="867"/>
    </location>
</feature>
<proteinExistence type="predicted"/>
<accession>A0A7M2XHL7</accession>
<feature type="transmembrane region" description="Helical" evidence="2">
    <location>
        <begin position="720"/>
        <end position="740"/>
    </location>
</feature>
<sequence length="2012" mass="209476">MTSPSGSIGIGITIDAGDLPTEITQAVQSAMTDVLRSVRTSMGQVEGAIGGIDTSGFNQIAEAARRAAQQTADSAQQSTQQVERNARESARSVSTAFSRIDTDAFNAIVSGADDAMDHLRSLDRWQLQALTQEINRAGQLIGQDVQAGASHAERALRNLDAQRLEGLLNSIRDVGRATDEVEEDVADLGGGLGNLGDQLGEGAKKLAGFAAAAAGVGGAMELAMGAIENEGITNKLAAQMGATGDLAAEYGQRAGALYRDGFGESMQDAADAIGIVSSSFATAGFEGERAMEDIAKDALNFSNIFEQDVAGSVQAAGQLVVNGLAKDSTEAFDLMTTAFQRVPVAMRDELPELMNEYGTFFSSMGFDGQEAFGLLVNASEKGMIAMDKVGDALKETGIRATDLGDTGAVEALDAIGLGGERIQQRLLEGGDVAREAFQQMTQALVDVKDPAEQAAAATALFGTPLEDLNKTEIPAFLESMNAAGASMAGFEGSMAEAGNTLNSGTGVALETLKRQVVGVAMDGFGYLAKIVLDTAGMIGTALSPVVDTVKLFIGTITGSGADVDLPWMNTVIDLGARVRGVVDEVVGGVTAMVAAFKDGGNDVTSSGFAGFLEQLGLWARMAWDVLTGFGEWVNANLVPVLVNVGQAVLPVLSGAFGALVDIIGTVVNVGMGIVNFFIENQGVAKALGAVILAYLLPSLVTMSAQLVIQAGQWVIATAQMIAYNAAGTALSAATKIWAGVQWALNAALNANPIGLIIAAVVALVAAVVLAYKNSETFRNIVQAAWEGIQTAVSAAWEVLKAIFTAIWDFVGNILVGTFNTLVSVVSTVFNTIGAIVSAVWTNVISPIFTFWHTMITGVLVPVLMFLWNNVVTPVFNGIAGVIRTVWDTVINVVFTAFRAGMDAIGATANWLWNNVLTPVWNGIAGTISFVWNSLIMPVFDGIKAGMSAVGDAASWLWHNVITPVWNGIGDSIRWVIDNVIKPAWDGMKTALGAVGEFFSTIVGGIRTVWDGLRSVLAKPINFMINTVYRDGIQRAWNAIAGFIPNLAKAPDIAPIPEHATGGPIRGPGTGTSDDILMWGSNGEHMVTAKEVMRAGGHNVLYAIRDMIARGIPFEWENGRVISKVGEGNLSRYGSAVQRKGIGNVPPEGLFDSILPKFKDGGAIVLEPWMLQLAEGHKFAKAQHGKPYQWAGPTGPGSSFDCSGFMGSIAAAILGGNPWQRYWATSSFAGYPAVGPQGFTRGSDAGFTIGVTDDPGGPGGGHTAGVLGAVPGMFGVARVESDGSRGVHYGYGTDPTSFASIYHLPIGANGFFQPGSGDSVGPSPDEQRSFLVQKVHDVLTSITDPIKGLFASKVGTPPPEWYAVPPKFLDGGVDAVTNGAAVVIDGLGGLLSSAWSSAKSIGGNILDALNPFDSGGLARGKGFLPKNVIAPERVLSPEQTKLFEILVQSLQALSKGDYDGGLARVGVDEDSPIVDAALSMREMATSVDALVNKGDYDGVMARVGIDEDNQLVDAVLSVRETAQSLGALVQAGDYDGVMSRFGIDEDHPFIGAVLDVRDAVVALDENTVKVATSVLDSLGGGLGQLGRDLLEAVVPAVGEKTEDDTDPTLMKFMEDIRAQFDEQGELLSDTQSAAQRSESSTARVVAEQYKALERQVVDVADRLTGGVLGPVVQTAMQSALGIVTKGLEASTTDVTAAVNETTEAVKNADTKTDPEPPFGAPGSAFDLAAELSDMVVSVANTASQSLMQLGMDIAKAALAQQKSTVDNPRGVLGDENNSGGTLVDTIVRLTGVEIQIRDTIEAVAADVKAFRGDQFQTFDETGQLLSDTASLLERSASSTDLVLAEQNRINRELMKSVMRYLMVNVLLPVLSALLTALITIAVTLVAAAIGAMIAGPIGLAIGAALGAVVGLALSAVAAGIIGSVGLGAAAAIDSFDEGGLAHGIGIMPKNTIAPERVLSPRQTASFDRLVEILDGAGLSRSGGGKTVQVGSINVHGTQAAEKTNDRLLALLNS</sequence>